<keyword evidence="2 8" id="KW-0813">Transport</keyword>
<dbReference type="GO" id="GO:0044873">
    <property type="term" value="P:lipoprotein localization to membrane"/>
    <property type="evidence" value="ECO:0007669"/>
    <property type="project" value="UniProtKB-UniRule"/>
</dbReference>
<dbReference type="EC" id="7.6.2.-" evidence="8"/>
<dbReference type="GO" id="GO:0005524">
    <property type="term" value="F:ATP binding"/>
    <property type="evidence" value="ECO:0007669"/>
    <property type="project" value="UniProtKB-UniRule"/>
</dbReference>
<dbReference type="AlphaFoldDB" id="A0A4D6Y4T3"/>
<evidence type="ECO:0000313" key="10">
    <source>
        <dbReference type="EMBL" id="QCI24367.1"/>
    </source>
</evidence>
<reference evidence="10 11" key="2">
    <citation type="submission" date="2019-05" db="EMBL/GenBank/DDBJ databases">
        <title>Genome evolution of the obligate endosymbiont Buchnera aphidicola.</title>
        <authorList>
            <person name="Moran N.A."/>
        </authorList>
    </citation>
    <scope>NUCLEOTIDE SEQUENCE [LARGE SCALE GENOMIC DNA]</scope>
    <source>
        <strain evidence="10 11">Mst</strain>
    </source>
</reference>
<evidence type="ECO:0000256" key="8">
    <source>
        <dbReference type="RuleBase" id="RU367068"/>
    </source>
</evidence>
<dbReference type="GO" id="GO:0005886">
    <property type="term" value="C:plasma membrane"/>
    <property type="evidence" value="ECO:0007669"/>
    <property type="project" value="UniProtKB-SubCell"/>
</dbReference>
<evidence type="ECO:0000256" key="4">
    <source>
        <dbReference type="ARBA" id="ARBA00022741"/>
    </source>
</evidence>
<protein>
    <recommendedName>
        <fullName evidence="8">Lipoprotein-releasing system ATP-binding protein LolD</fullName>
        <ecNumber evidence="8">7.6.2.-</ecNumber>
    </recommendedName>
</protein>
<sequence>MNNSFKLQCINLTKSYKDGDLVRYILNNISFKLNKGDLVAITGVSGSGKSTFLNLLGGLDKPTSGDVLFENKLFREMSSNEMAKFRNLSVGFIHQFHHLLLDFNVIENVAMPMLIGKKNIKYAKDKSYEILKKVKLEKKYKKYPSQLSGGERQRVAIARALINNPSIVLADEPTGYLDKYHSDIILNLICQLNNDLKTSFIIVTHDFSLIKKIPILLEIKNSQLFLM</sequence>
<dbReference type="InterPro" id="IPR003593">
    <property type="entry name" value="AAA+_ATPase"/>
</dbReference>
<dbReference type="OrthoDB" id="9801477at2"/>
<dbReference type="PANTHER" id="PTHR42798">
    <property type="entry name" value="LIPOPROTEIN-RELEASING SYSTEM ATP-BINDING PROTEIN LOLD"/>
    <property type="match status" value="1"/>
</dbReference>
<dbReference type="GO" id="GO:0016887">
    <property type="term" value="F:ATP hydrolysis activity"/>
    <property type="evidence" value="ECO:0007669"/>
    <property type="project" value="InterPro"/>
</dbReference>
<comment type="function">
    <text evidence="8">Part of the ABC transporter complex LolCDE involved in the translocation of mature outer membrane-directed lipoproteins, from the inner membrane to the periplasmic chaperone, LolA. Responsible for the formation of the LolA-lipoprotein complex in an ATP-dependent manner.</text>
</comment>
<feature type="domain" description="ABC transporter" evidence="9">
    <location>
        <begin position="7"/>
        <end position="226"/>
    </location>
</feature>
<gene>
    <name evidence="8 10" type="primary">lolD</name>
    <name evidence="10" type="ORF">D9V75_01425</name>
</gene>
<dbReference type="SMART" id="SM00382">
    <property type="entry name" value="AAA"/>
    <property type="match status" value="1"/>
</dbReference>
<evidence type="ECO:0000256" key="3">
    <source>
        <dbReference type="ARBA" id="ARBA00022475"/>
    </source>
</evidence>
<dbReference type="Pfam" id="PF00005">
    <property type="entry name" value="ABC_tran"/>
    <property type="match status" value="1"/>
</dbReference>
<comment type="similarity">
    <text evidence="8">Belongs to the ABC transporter superfamily. Lipoprotein translocase (TC 3.A.1.125) family.</text>
</comment>
<evidence type="ECO:0000256" key="1">
    <source>
        <dbReference type="ARBA" id="ARBA00006526"/>
    </source>
</evidence>
<dbReference type="Proteomes" id="UP000298673">
    <property type="component" value="Chromosome"/>
</dbReference>
<reference evidence="10 11" key="1">
    <citation type="submission" date="2018-12" db="EMBL/GenBank/DDBJ databases">
        <authorList>
            <person name="Chong R.A."/>
        </authorList>
    </citation>
    <scope>NUCLEOTIDE SEQUENCE [LARGE SCALE GENOMIC DNA]</scope>
    <source>
        <strain evidence="10 11">Mst</strain>
    </source>
</reference>
<keyword evidence="8" id="KW-0997">Cell inner membrane</keyword>
<comment type="subcellular location">
    <subcellularLocation>
        <location evidence="8">Cell inner membrane</location>
        <topology evidence="8">Peripheral membrane protein</topology>
    </subcellularLocation>
</comment>
<evidence type="ECO:0000256" key="2">
    <source>
        <dbReference type="ARBA" id="ARBA00022448"/>
    </source>
</evidence>
<dbReference type="PROSITE" id="PS00211">
    <property type="entry name" value="ABC_TRANSPORTER_1"/>
    <property type="match status" value="1"/>
</dbReference>
<keyword evidence="5 8" id="KW-0067">ATP-binding</keyword>
<evidence type="ECO:0000259" key="9">
    <source>
        <dbReference type="PROSITE" id="PS50893"/>
    </source>
</evidence>
<comment type="subunit">
    <text evidence="8">The complex is composed of two ATP-binding proteins (LolD) and two transmembrane proteins (LolC and LolE).</text>
</comment>
<dbReference type="CDD" id="cd03255">
    <property type="entry name" value="ABC_MJ0796_LolCDE_FtsE"/>
    <property type="match status" value="1"/>
</dbReference>
<evidence type="ECO:0000256" key="5">
    <source>
        <dbReference type="ARBA" id="ARBA00022840"/>
    </source>
</evidence>
<keyword evidence="7 8" id="KW-0472">Membrane</keyword>
<dbReference type="RefSeq" id="WP_158343539.1">
    <property type="nucleotide sequence ID" value="NZ_CP034861.1"/>
</dbReference>
<dbReference type="InterPro" id="IPR011924">
    <property type="entry name" value="LolD_lipo_ATP-bd"/>
</dbReference>
<proteinExistence type="inferred from homology"/>
<keyword evidence="6 8" id="KW-1278">Translocase</keyword>
<accession>A0A4D6Y4T3</accession>
<name>A0A4D6Y4T3_9GAMM</name>
<evidence type="ECO:0000313" key="11">
    <source>
        <dbReference type="Proteomes" id="UP000298673"/>
    </source>
</evidence>
<dbReference type="PANTHER" id="PTHR42798:SF6">
    <property type="entry name" value="CELL DIVISION ATP-BINDING PROTEIN FTSE"/>
    <property type="match status" value="1"/>
</dbReference>
<organism evidence="10 11">
    <name type="scientific">Buchnera aphidicola</name>
    <name type="common">Muscaphis stroyani</name>
    <dbReference type="NCBI Taxonomy" id="1241869"/>
    <lineage>
        <taxon>Bacteria</taxon>
        <taxon>Pseudomonadati</taxon>
        <taxon>Pseudomonadota</taxon>
        <taxon>Gammaproteobacteria</taxon>
        <taxon>Enterobacterales</taxon>
        <taxon>Erwiniaceae</taxon>
        <taxon>Buchnera</taxon>
    </lineage>
</organism>
<dbReference type="InterPro" id="IPR017911">
    <property type="entry name" value="MacB-like_ATP-bd"/>
</dbReference>
<dbReference type="NCBIfam" id="TIGR02211">
    <property type="entry name" value="LolD_lipo_ex"/>
    <property type="match status" value="1"/>
</dbReference>
<dbReference type="InterPro" id="IPR027417">
    <property type="entry name" value="P-loop_NTPase"/>
</dbReference>
<evidence type="ECO:0000256" key="7">
    <source>
        <dbReference type="ARBA" id="ARBA00023136"/>
    </source>
</evidence>
<comment type="similarity">
    <text evidence="1">Belongs to the ABC transporter superfamily. Drug exporter-2 (TC 3.A.1.117) family.</text>
</comment>
<dbReference type="Gene3D" id="3.40.50.300">
    <property type="entry name" value="P-loop containing nucleotide triphosphate hydrolases"/>
    <property type="match status" value="1"/>
</dbReference>
<keyword evidence="4 8" id="KW-0547">Nucleotide-binding</keyword>
<dbReference type="InterPro" id="IPR003439">
    <property type="entry name" value="ABC_transporter-like_ATP-bd"/>
</dbReference>
<keyword evidence="10" id="KW-0449">Lipoprotein</keyword>
<dbReference type="SUPFAM" id="SSF52540">
    <property type="entry name" value="P-loop containing nucleoside triphosphate hydrolases"/>
    <property type="match status" value="1"/>
</dbReference>
<evidence type="ECO:0000256" key="6">
    <source>
        <dbReference type="ARBA" id="ARBA00022967"/>
    </source>
</evidence>
<keyword evidence="3 8" id="KW-1003">Cell membrane</keyword>
<dbReference type="EMBL" id="CP034861">
    <property type="protein sequence ID" value="QCI24367.1"/>
    <property type="molecule type" value="Genomic_DNA"/>
</dbReference>
<dbReference type="PROSITE" id="PS50893">
    <property type="entry name" value="ABC_TRANSPORTER_2"/>
    <property type="match status" value="1"/>
</dbReference>
<dbReference type="InterPro" id="IPR017871">
    <property type="entry name" value="ABC_transporter-like_CS"/>
</dbReference>